<keyword evidence="2" id="KW-0472">Membrane</keyword>
<proteinExistence type="predicted"/>
<dbReference type="EMBL" id="MU806811">
    <property type="protein sequence ID" value="KAJ3832940.1"/>
    <property type="molecule type" value="Genomic_DNA"/>
</dbReference>
<evidence type="ECO:0000256" key="2">
    <source>
        <dbReference type="SAM" id="Phobius"/>
    </source>
</evidence>
<keyword evidence="2" id="KW-1133">Transmembrane helix</keyword>
<dbReference type="CDD" id="cd12087">
    <property type="entry name" value="TM_EGFR-like"/>
    <property type="match status" value="1"/>
</dbReference>
<evidence type="ECO:0000256" key="1">
    <source>
        <dbReference type="SAM" id="MobiDB-lite"/>
    </source>
</evidence>
<feature type="compositionally biased region" description="Polar residues" evidence="1">
    <location>
        <begin position="247"/>
        <end position="268"/>
    </location>
</feature>
<evidence type="ECO:0000313" key="4">
    <source>
        <dbReference type="Proteomes" id="UP001163846"/>
    </source>
</evidence>
<gene>
    <name evidence="3" type="ORF">F5878DRAFT_633867</name>
</gene>
<dbReference type="Gene3D" id="2.60.120.260">
    <property type="entry name" value="Galactose-binding domain-like"/>
    <property type="match status" value="1"/>
</dbReference>
<dbReference type="AlphaFoldDB" id="A0AA38NYE8"/>
<feature type="region of interest" description="Disordered" evidence="1">
    <location>
        <begin position="246"/>
        <end position="285"/>
    </location>
</feature>
<accession>A0AA38NYE8</accession>
<organism evidence="3 4">
    <name type="scientific">Lentinula raphanica</name>
    <dbReference type="NCBI Taxonomy" id="153919"/>
    <lineage>
        <taxon>Eukaryota</taxon>
        <taxon>Fungi</taxon>
        <taxon>Dikarya</taxon>
        <taxon>Basidiomycota</taxon>
        <taxon>Agaricomycotina</taxon>
        <taxon>Agaricomycetes</taxon>
        <taxon>Agaricomycetidae</taxon>
        <taxon>Agaricales</taxon>
        <taxon>Marasmiineae</taxon>
        <taxon>Omphalotaceae</taxon>
        <taxon>Lentinula</taxon>
    </lineage>
</organism>
<sequence>MMPKPRSENANAMTFGYIDDQDGDPLTGVFPVLSPPSDWTQGSICTECAFHPDPSKAFNGTWSDTTHYVSDPARTVQFNFTGTSLDVYCIIPNPSNQDLISTYNLTFSLDGQPLPQTFSHRSDLSDNFTYNSSVLSLEGLSLTNHVFTMLAASTTVNSSLLFDYARYSNITSSSTAPLQTQTSSVTSPTTGHHVSTLPIIIGVVLGSIILILLHVIFVPLYRRRKQLRPRSIPKLNGIEPYVYQVEPSHSSPRSLAGSTQSSGQNFEQSGPDLSEPPSYSKVSSS</sequence>
<comment type="caution">
    <text evidence="3">The sequence shown here is derived from an EMBL/GenBank/DDBJ whole genome shotgun (WGS) entry which is preliminary data.</text>
</comment>
<reference evidence="3" key="1">
    <citation type="submission" date="2022-08" db="EMBL/GenBank/DDBJ databases">
        <authorList>
            <consortium name="DOE Joint Genome Institute"/>
            <person name="Min B."/>
            <person name="Riley R."/>
            <person name="Sierra-Patev S."/>
            <person name="Naranjo-Ortiz M."/>
            <person name="Looney B."/>
            <person name="Konkel Z."/>
            <person name="Slot J.C."/>
            <person name="Sakamoto Y."/>
            <person name="Steenwyk J.L."/>
            <person name="Rokas A."/>
            <person name="Carro J."/>
            <person name="Camarero S."/>
            <person name="Ferreira P."/>
            <person name="Molpeceres G."/>
            <person name="Ruiz-Duenas F.J."/>
            <person name="Serrano A."/>
            <person name="Henrissat B."/>
            <person name="Drula E."/>
            <person name="Hughes K.W."/>
            <person name="Mata J.L."/>
            <person name="Ishikawa N.K."/>
            <person name="Vargas-Isla R."/>
            <person name="Ushijima S."/>
            <person name="Smith C.A."/>
            <person name="Ahrendt S."/>
            <person name="Andreopoulos W."/>
            <person name="He G."/>
            <person name="Labutti K."/>
            <person name="Lipzen A."/>
            <person name="Ng V."/>
            <person name="Sandor L."/>
            <person name="Barry K."/>
            <person name="Martinez A.T."/>
            <person name="Xiao Y."/>
            <person name="Gibbons J.G."/>
            <person name="Terashima K."/>
            <person name="Hibbett D.S."/>
            <person name="Grigoriev I.V."/>
        </authorList>
    </citation>
    <scope>NUCLEOTIDE SEQUENCE</scope>
    <source>
        <strain evidence="3">TFB9207</strain>
    </source>
</reference>
<keyword evidence="4" id="KW-1185">Reference proteome</keyword>
<evidence type="ECO:0000313" key="3">
    <source>
        <dbReference type="EMBL" id="KAJ3832940.1"/>
    </source>
</evidence>
<dbReference type="Proteomes" id="UP001163846">
    <property type="component" value="Unassembled WGS sequence"/>
</dbReference>
<feature type="compositionally biased region" description="Low complexity" evidence="1">
    <location>
        <begin position="275"/>
        <end position="285"/>
    </location>
</feature>
<keyword evidence="2" id="KW-0812">Transmembrane</keyword>
<feature type="transmembrane region" description="Helical" evidence="2">
    <location>
        <begin position="197"/>
        <end position="221"/>
    </location>
</feature>
<name>A0AA38NYE8_9AGAR</name>
<protein>
    <submittedName>
        <fullName evidence="3">Uncharacterized protein</fullName>
    </submittedName>
</protein>